<evidence type="ECO:0000313" key="1">
    <source>
        <dbReference type="EMBL" id="GLQ28096.1"/>
    </source>
</evidence>
<reference evidence="1" key="2">
    <citation type="submission" date="2023-01" db="EMBL/GenBank/DDBJ databases">
        <title>Draft genome sequence of Sulfitobacter pacificus strain NBRC 109915.</title>
        <authorList>
            <person name="Sun Q."/>
            <person name="Mori K."/>
        </authorList>
    </citation>
    <scope>NUCLEOTIDE SEQUENCE</scope>
    <source>
        <strain evidence="1">NBRC 109915</strain>
    </source>
</reference>
<keyword evidence="2" id="KW-1185">Reference proteome</keyword>
<proteinExistence type="predicted"/>
<reference evidence="1" key="1">
    <citation type="journal article" date="2014" name="Int. J. Syst. Evol. Microbiol.">
        <title>Complete genome of a new Firmicutes species belonging to the dominant human colonic microbiota ('Ruminococcus bicirculans') reveals two chromosomes and a selective capacity to utilize plant glucans.</title>
        <authorList>
            <consortium name="NISC Comparative Sequencing Program"/>
            <person name="Wegmann U."/>
            <person name="Louis P."/>
            <person name="Goesmann A."/>
            <person name="Henrissat B."/>
            <person name="Duncan S.H."/>
            <person name="Flint H.J."/>
        </authorList>
    </citation>
    <scope>NUCLEOTIDE SEQUENCE</scope>
    <source>
        <strain evidence="1">NBRC 109915</strain>
    </source>
</reference>
<organism evidence="1 2">
    <name type="scientific">Sulfitobacter pacificus</name>
    <dbReference type="NCBI Taxonomy" id="1499314"/>
    <lineage>
        <taxon>Bacteria</taxon>
        <taxon>Pseudomonadati</taxon>
        <taxon>Pseudomonadota</taxon>
        <taxon>Alphaproteobacteria</taxon>
        <taxon>Rhodobacterales</taxon>
        <taxon>Roseobacteraceae</taxon>
        <taxon>Sulfitobacter</taxon>
    </lineage>
</organism>
<dbReference type="Proteomes" id="UP001161388">
    <property type="component" value="Unassembled WGS sequence"/>
</dbReference>
<accession>A0ABQ5VM05</accession>
<evidence type="ECO:0008006" key="3">
    <source>
        <dbReference type="Google" id="ProtNLM"/>
    </source>
</evidence>
<gene>
    <name evidence="1" type="ORF">GCM10007927_28990</name>
</gene>
<sequence>MNKPGRDALAETHDVLNGLRHFLSEVEKAAHSDTNAELKTIEKSLAAVAQQIAAITQVETPSSTAAEPFCEPL</sequence>
<protein>
    <recommendedName>
        <fullName evidence="3">Histidine kinase</fullName>
    </recommendedName>
</protein>
<comment type="caution">
    <text evidence="1">The sequence shown here is derived from an EMBL/GenBank/DDBJ whole genome shotgun (WGS) entry which is preliminary data.</text>
</comment>
<name>A0ABQ5VM05_9RHOB</name>
<evidence type="ECO:0000313" key="2">
    <source>
        <dbReference type="Proteomes" id="UP001161388"/>
    </source>
</evidence>
<dbReference type="EMBL" id="BSNL01000001">
    <property type="protein sequence ID" value="GLQ28096.1"/>
    <property type="molecule type" value="Genomic_DNA"/>
</dbReference>